<keyword evidence="4" id="KW-1185">Reference proteome</keyword>
<comment type="caution">
    <text evidence="3">The sequence shown here is derived from an EMBL/GenBank/DDBJ whole genome shotgun (WGS) entry which is preliminary data.</text>
</comment>
<name>A0A8K0VSK5_9PLEO</name>
<reference evidence="3" key="1">
    <citation type="journal article" date="2021" name="Nat. Commun.">
        <title>Genetic determinants of endophytism in the Arabidopsis root mycobiome.</title>
        <authorList>
            <person name="Mesny F."/>
            <person name="Miyauchi S."/>
            <person name="Thiergart T."/>
            <person name="Pickel B."/>
            <person name="Atanasova L."/>
            <person name="Karlsson M."/>
            <person name="Huettel B."/>
            <person name="Barry K.W."/>
            <person name="Haridas S."/>
            <person name="Chen C."/>
            <person name="Bauer D."/>
            <person name="Andreopoulos W."/>
            <person name="Pangilinan J."/>
            <person name="LaButti K."/>
            <person name="Riley R."/>
            <person name="Lipzen A."/>
            <person name="Clum A."/>
            <person name="Drula E."/>
            <person name="Henrissat B."/>
            <person name="Kohler A."/>
            <person name="Grigoriev I.V."/>
            <person name="Martin F.M."/>
            <person name="Hacquard S."/>
        </authorList>
    </citation>
    <scope>NUCLEOTIDE SEQUENCE</scope>
    <source>
        <strain evidence="3">MPI-SDFR-AT-0120</strain>
    </source>
</reference>
<evidence type="ECO:0000256" key="1">
    <source>
        <dbReference type="SAM" id="MobiDB-lite"/>
    </source>
</evidence>
<dbReference type="PROSITE" id="PS51388">
    <property type="entry name" value="GED"/>
    <property type="match status" value="1"/>
</dbReference>
<feature type="region of interest" description="Disordered" evidence="1">
    <location>
        <begin position="63"/>
        <end position="171"/>
    </location>
</feature>
<evidence type="ECO:0000259" key="2">
    <source>
        <dbReference type="PROSITE" id="PS51388"/>
    </source>
</evidence>
<proteinExistence type="predicted"/>
<dbReference type="EMBL" id="JAGMVJ010000030">
    <property type="protein sequence ID" value="KAH7069304.1"/>
    <property type="molecule type" value="Genomic_DNA"/>
</dbReference>
<protein>
    <recommendedName>
        <fullName evidence="2">GED domain-containing protein</fullName>
    </recommendedName>
</protein>
<sequence>MKNLSSIFSATLVADMDDAQLEAIAAESEVTRCERSKLRDELALLETGKQILSEHFAKAFVPSMQEARQESSQQVVQSRPRTPLVQPASQTSERPERAQGRGPETINDLTSRLNNLIVTPPPSGSNSRESSRRRVDSATTTPSKADVQRPRVRIQDVIERQPLEYDSDSEY</sequence>
<feature type="domain" description="GED" evidence="2">
    <location>
        <begin position="1"/>
        <end position="60"/>
    </location>
</feature>
<gene>
    <name evidence="3" type="ORF">FB567DRAFT_245063</name>
</gene>
<dbReference type="AlphaFoldDB" id="A0A8K0VSK5"/>
<feature type="compositionally biased region" description="Polar residues" evidence="1">
    <location>
        <begin position="107"/>
        <end position="117"/>
    </location>
</feature>
<dbReference type="Proteomes" id="UP000813461">
    <property type="component" value="Unassembled WGS sequence"/>
</dbReference>
<accession>A0A8K0VSK5</accession>
<evidence type="ECO:0000313" key="4">
    <source>
        <dbReference type="Proteomes" id="UP000813461"/>
    </source>
</evidence>
<dbReference type="InterPro" id="IPR020850">
    <property type="entry name" value="GED_dom"/>
</dbReference>
<evidence type="ECO:0000313" key="3">
    <source>
        <dbReference type="EMBL" id="KAH7069304.1"/>
    </source>
</evidence>
<organism evidence="3 4">
    <name type="scientific">Paraphoma chrysanthemicola</name>
    <dbReference type="NCBI Taxonomy" id="798071"/>
    <lineage>
        <taxon>Eukaryota</taxon>
        <taxon>Fungi</taxon>
        <taxon>Dikarya</taxon>
        <taxon>Ascomycota</taxon>
        <taxon>Pezizomycotina</taxon>
        <taxon>Dothideomycetes</taxon>
        <taxon>Pleosporomycetidae</taxon>
        <taxon>Pleosporales</taxon>
        <taxon>Pleosporineae</taxon>
        <taxon>Phaeosphaeriaceae</taxon>
        <taxon>Paraphoma</taxon>
    </lineage>
</organism>
<feature type="compositionally biased region" description="Basic and acidic residues" evidence="1">
    <location>
        <begin position="146"/>
        <end position="163"/>
    </location>
</feature>
<feature type="compositionally biased region" description="Low complexity" evidence="1">
    <location>
        <begin position="70"/>
        <end position="79"/>
    </location>
</feature>